<dbReference type="Proteomes" id="UP000305883">
    <property type="component" value="Unassembled WGS sequence"/>
</dbReference>
<gene>
    <name evidence="3" type="ORF">CH35J_001160</name>
</gene>
<evidence type="ECO:0000313" key="3">
    <source>
        <dbReference type="EMBL" id="TID07588.1"/>
    </source>
</evidence>
<sequence>MAFWVVGGEARPLSQGEGHAFNPDLYVVGGKRRIGHPDGNDFYDDYFYGHDDIPTHKKARISHLTSDTQHVYSPQASVPIQNLSFLVIREQTSPPPDPADAEVSSSQMERTASGLSISSDTNIYSAENDEDVRLLDDDAAARLVEDRLHLGRRRTKDTQHERILRSLIRPRSREAEFSIDNAALESIFSAANEIFFHNSLSQRVTWDWSHASSAQYKDHIIGTTALRRSKMGGFETLIVLSNPILKNRKYNRRLLISTFLHELIHSYLFIKCGVKARECGGHTVGFRRIAELIDLWAGSDNLHLRNMEADLDHFREDEHHLPVDDVSYMDTPFRAGFSEIQGYLSPNHHTHYDHQHYERRRHRSQDRWDCCINDHRGYFSVSRGSSPTSTNPTTAEEDFEEVDPLEEGEIREPRGRRLCPDDYMPSRQMSSHRERYYESHIRPSSYDGRWACPDDRRGAVALSYGNTPSSVVPSYV</sequence>
<feature type="region of interest" description="Disordered" evidence="1">
    <location>
        <begin position="382"/>
        <end position="434"/>
    </location>
</feature>
<protein>
    <recommendedName>
        <fullName evidence="2">SprT-like domain-containing protein</fullName>
    </recommendedName>
</protein>
<accession>A0A4T0WL64</accession>
<dbReference type="GO" id="GO:0006950">
    <property type="term" value="P:response to stress"/>
    <property type="evidence" value="ECO:0007669"/>
    <property type="project" value="UniProtKB-ARBA"/>
</dbReference>
<feature type="domain" description="SprT-like" evidence="2">
    <location>
        <begin position="184"/>
        <end position="296"/>
    </location>
</feature>
<organism evidence="3 4">
    <name type="scientific">Colletotrichum higginsianum</name>
    <dbReference type="NCBI Taxonomy" id="80884"/>
    <lineage>
        <taxon>Eukaryota</taxon>
        <taxon>Fungi</taxon>
        <taxon>Dikarya</taxon>
        <taxon>Ascomycota</taxon>
        <taxon>Pezizomycotina</taxon>
        <taxon>Sordariomycetes</taxon>
        <taxon>Hypocreomycetidae</taxon>
        <taxon>Glomerellales</taxon>
        <taxon>Glomerellaceae</taxon>
        <taxon>Colletotrichum</taxon>
        <taxon>Colletotrichum destructivum species complex</taxon>
    </lineage>
</organism>
<dbReference type="InterPro" id="IPR006640">
    <property type="entry name" value="SprT-like_domain"/>
</dbReference>
<dbReference type="Pfam" id="PF10263">
    <property type="entry name" value="SprT-like"/>
    <property type="match status" value="1"/>
</dbReference>
<evidence type="ECO:0000313" key="4">
    <source>
        <dbReference type="Proteomes" id="UP000305883"/>
    </source>
</evidence>
<feature type="compositionally biased region" description="Basic and acidic residues" evidence="1">
    <location>
        <begin position="408"/>
        <end position="420"/>
    </location>
</feature>
<feature type="compositionally biased region" description="Polar residues" evidence="1">
    <location>
        <begin position="103"/>
        <end position="114"/>
    </location>
</feature>
<name>A0A4T0WL64_9PEZI</name>
<comment type="caution">
    <text evidence="3">The sequence shown here is derived from an EMBL/GenBank/DDBJ whole genome shotgun (WGS) entry which is preliminary data.</text>
</comment>
<dbReference type="EMBL" id="MWPZ01000001">
    <property type="protein sequence ID" value="TID07588.1"/>
    <property type="molecule type" value="Genomic_DNA"/>
</dbReference>
<feature type="compositionally biased region" description="Polar residues" evidence="1">
    <location>
        <begin position="382"/>
        <end position="394"/>
    </location>
</feature>
<reference evidence="3 4" key="1">
    <citation type="journal article" date="2019" name="Genome Biol. Evol.">
        <title>Genomic Plasticity Mediated by Transposable Elements in the Plant Pathogenic Fungus Colletotrichum higginsianum.</title>
        <authorList>
            <person name="Tsushima A."/>
            <person name="Gan P."/>
            <person name="Kumakura N."/>
            <person name="Narusaka M."/>
            <person name="Takano Y."/>
            <person name="Narusaka Y."/>
            <person name="Shirasu K."/>
        </authorList>
    </citation>
    <scope>NUCLEOTIDE SEQUENCE [LARGE SCALE GENOMIC DNA]</scope>
    <source>
        <strain evidence="3 4">MAFF305635-RFP</strain>
    </source>
</reference>
<evidence type="ECO:0000259" key="2">
    <source>
        <dbReference type="Pfam" id="PF10263"/>
    </source>
</evidence>
<proteinExistence type="predicted"/>
<dbReference type="OrthoDB" id="5236983at2759"/>
<feature type="compositionally biased region" description="Acidic residues" evidence="1">
    <location>
        <begin position="395"/>
        <end position="407"/>
    </location>
</feature>
<feature type="region of interest" description="Disordered" evidence="1">
    <location>
        <begin position="90"/>
        <end position="114"/>
    </location>
</feature>
<dbReference type="AlphaFoldDB" id="A0A4T0WL64"/>
<evidence type="ECO:0000256" key="1">
    <source>
        <dbReference type="SAM" id="MobiDB-lite"/>
    </source>
</evidence>